<dbReference type="EMBL" id="CAUEEQ010006090">
    <property type="protein sequence ID" value="CAJ0929736.1"/>
    <property type="molecule type" value="Genomic_DNA"/>
</dbReference>
<feature type="region of interest" description="Disordered" evidence="1">
    <location>
        <begin position="69"/>
        <end position="108"/>
    </location>
</feature>
<evidence type="ECO:0000313" key="3">
    <source>
        <dbReference type="Proteomes" id="UP001176940"/>
    </source>
</evidence>
<accession>A0ABN9L4W1</accession>
<name>A0ABN9L4W1_9NEOB</name>
<dbReference type="Proteomes" id="UP001176940">
    <property type="component" value="Unassembled WGS sequence"/>
</dbReference>
<reference evidence="2" key="1">
    <citation type="submission" date="2023-07" db="EMBL/GenBank/DDBJ databases">
        <authorList>
            <person name="Stuckert A."/>
        </authorList>
    </citation>
    <scope>NUCLEOTIDE SEQUENCE</scope>
</reference>
<organism evidence="2 3">
    <name type="scientific">Ranitomeya imitator</name>
    <name type="common">mimic poison frog</name>
    <dbReference type="NCBI Taxonomy" id="111125"/>
    <lineage>
        <taxon>Eukaryota</taxon>
        <taxon>Metazoa</taxon>
        <taxon>Chordata</taxon>
        <taxon>Craniata</taxon>
        <taxon>Vertebrata</taxon>
        <taxon>Euteleostomi</taxon>
        <taxon>Amphibia</taxon>
        <taxon>Batrachia</taxon>
        <taxon>Anura</taxon>
        <taxon>Neobatrachia</taxon>
        <taxon>Hyloidea</taxon>
        <taxon>Dendrobatidae</taxon>
        <taxon>Dendrobatinae</taxon>
        <taxon>Ranitomeya</taxon>
    </lineage>
</organism>
<gene>
    <name evidence="2" type="ORF">RIMI_LOCUS3925112</name>
</gene>
<protein>
    <submittedName>
        <fullName evidence="2">Uncharacterized protein</fullName>
    </submittedName>
</protein>
<keyword evidence="3" id="KW-1185">Reference proteome</keyword>
<comment type="caution">
    <text evidence="2">The sequence shown here is derived from an EMBL/GenBank/DDBJ whole genome shotgun (WGS) entry which is preliminary data.</text>
</comment>
<sequence length="169" mass="19020">MFSGFPKYCTVQGLGSVPLQFTHSLIGTDHTGHRTLSRTRSEPLPQNPKTLQQQLLFQQQYAAFPNYAKWGSKRPQKTSEKPRLSQIPSEEMDDSVSINERPPEMGGNPSRVRLDALRGAAPEAHGSSQPVVQQHYLPQVKATTAVNDVCKATWMISWFHMNHTGQYYP</sequence>
<evidence type="ECO:0000313" key="2">
    <source>
        <dbReference type="EMBL" id="CAJ0929736.1"/>
    </source>
</evidence>
<evidence type="ECO:0000256" key="1">
    <source>
        <dbReference type="SAM" id="MobiDB-lite"/>
    </source>
</evidence>
<proteinExistence type="predicted"/>